<dbReference type="KEGG" id="mgx:CM1_01565"/>
<organism evidence="2 3">
    <name type="scientific">Mycoplasmoides genitalium M6320</name>
    <dbReference type="NCBI Taxonomy" id="662945"/>
    <lineage>
        <taxon>Bacteria</taxon>
        <taxon>Bacillati</taxon>
        <taxon>Mycoplasmatota</taxon>
        <taxon>Mycoplasmoidales</taxon>
        <taxon>Mycoplasmoidaceae</taxon>
        <taxon>Mycoplasmoides</taxon>
    </lineage>
</organism>
<sequence>MKVKYDSSSGSNTNTISFDSTNNKPSYIVEFTNSTTVGIKWTMVKKYQLDVPNVTNEMNQVLQELILEQPLTKYTLNSSLVKQKGKTQREVHLGSGQASQWTTQRATHNLNNNPSPNASTGFKLDKGNAYRKLNESWPIYQPIDGTKQGKGKDSSGWSSTEATTAAGDAPLSTGGGSSSGTFNKYLNTKQALERIGILFDGDGMRNVVTQLYQPNKVKSGQYQQNNTYNKLIEPDNATSAANNMTSLLKLLTTKNIKQKLGKDTQSMGNNNGGGVSQTINTITTTGNISGNGTIQTAYPVKKDEASNVAINSLINATPLNSYGDLNNASFSK</sequence>
<feature type="region of interest" description="Disordered" evidence="1">
    <location>
        <begin position="141"/>
        <end position="179"/>
    </location>
</feature>
<evidence type="ECO:0000313" key="3">
    <source>
        <dbReference type="Proteomes" id="UP000005254"/>
    </source>
</evidence>
<dbReference type="EMBL" id="CP003772">
    <property type="protein sequence ID" value="AFQ04083.1"/>
    <property type="molecule type" value="Genomic_DNA"/>
</dbReference>
<reference evidence="2 3" key="1">
    <citation type="journal article" date="2012" name="J. Bacteriol.">
        <title>Draft Genome Sequences of Four Axenic Mycoplasma genitalium Strains Isolated from Denmark, Japan, and Australia.</title>
        <authorList>
            <person name="McGowin C.L."/>
            <person name="Ma L."/>
            <person name="Jensen J.S."/>
            <person name="Mancuso M.M."/>
            <person name="Hamasuna R."/>
            <person name="Adegboye D."/>
            <person name="Martin D.H."/>
        </authorList>
    </citation>
    <scope>NUCLEOTIDE SEQUENCE [LARGE SCALE GENOMIC DNA]</scope>
    <source>
        <strain evidence="2 3">M6320</strain>
    </source>
</reference>
<evidence type="ECO:0000313" key="2">
    <source>
        <dbReference type="EMBL" id="AFQ04083.1"/>
    </source>
</evidence>
<evidence type="ECO:0000256" key="1">
    <source>
        <dbReference type="SAM" id="MobiDB-lite"/>
    </source>
</evidence>
<gene>
    <name evidence="2" type="ORF">CM1_01565</name>
</gene>
<dbReference type="Proteomes" id="UP000005254">
    <property type="component" value="Chromosome"/>
</dbReference>
<dbReference type="InterPro" id="IPR007885">
    <property type="entry name" value="MgpC"/>
</dbReference>
<dbReference type="AlphaFoldDB" id="A0ABC7ZJ95"/>
<name>A0ABC7ZJ95_MYCGT</name>
<dbReference type="Pfam" id="PF05220">
    <property type="entry name" value="MgpC"/>
    <property type="match status" value="1"/>
</dbReference>
<protein>
    <submittedName>
        <fullName evidence="2">Uncharacterized protein</fullName>
    </submittedName>
</protein>
<accession>A0ABC7ZJ95</accession>
<proteinExistence type="predicted"/>